<dbReference type="STRING" id="53501.SAMN04488043_104208"/>
<accession>A0A0P1FJN3</accession>
<name>A0A0P1FJN3_THAGE</name>
<dbReference type="OrthoDB" id="7605594at2"/>
<dbReference type="Proteomes" id="UP000051587">
    <property type="component" value="Unassembled WGS sequence"/>
</dbReference>
<evidence type="ECO:0000313" key="2">
    <source>
        <dbReference type="Proteomes" id="UP000051587"/>
    </source>
</evidence>
<dbReference type="EMBL" id="CYSA01000027">
    <property type="protein sequence ID" value="CUH68009.1"/>
    <property type="molecule type" value="Genomic_DNA"/>
</dbReference>
<evidence type="ECO:0000313" key="1">
    <source>
        <dbReference type="EMBL" id="CUH68009.1"/>
    </source>
</evidence>
<protein>
    <submittedName>
        <fullName evidence="1">Uncharacterized protein</fullName>
    </submittedName>
</protein>
<proteinExistence type="predicted"/>
<dbReference type="RefSeq" id="WP_058264024.1">
    <property type="nucleotide sequence ID" value="NZ_CP051181.1"/>
</dbReference>
<sequence>MKKPLHPVTDHAVIRYLERVEGMDIEVIRRQIGRTVDEAVRRGAAGTVAGGFCYKIKDGTVVTIWEQNLPDKRTHRGRPKGGK</sequence>
<keyword evidence="2" id="KW-1185">Reference proteome</keyword>
<dbReference type="AlphaFoldDB" id="A0A0P1FJN3"/>
<gene>
    <name evidence="1" type="ORF">TG4357_03337</name>
</gene>
<organism evidence="1 2">
    <name type="scientific">Thalassovita gelatinovora</name>
    <name type="common">Thalassobius gelatinovorus</name>
    <dbReference type="NCBI Taxonomy" id="53501"/>
    <lineage>
        <taxon>Bacteria</taxon>
        <taxon>Pseudomonadati</taxon>
        <taxon>Pseudomonadota</taxon>
        <taxon>Alphaproteobacteria</taxon>
        <taxon>Rhodobacterales</taxon>
        <taxon>Roseobacteraceae</taxon>
        <taxon>Thalassovita</taxon>
    </lineage>
</organism>
<reference evidence="1 2" key="1">
    <citation type="submission" date="2015-09" db="EMBL/GenBank/DDBJ databases">
        <authorList>
            <consortium name="Swine Surveillance"/>
        </authorList>
    </citation>
    <scope>NUCLEOTIDE SEQUENCE [LARGE SCALE GENOMIC DNA]</scope>
    <source>
        <strain evidence="1 2">CECT 4357</strain>
    </source>
</reference>